<feature type="transmembrane region" description="Helical" evidence="1">
    <location>
        <begin position="30"/>
        <end position="48"/>
    </location>
</feature>
<feature type="transmembrane region" description="Helical" evidence="1">
    <location>
        <begin position="127"/>
        <end position="159"/>
    </location>
</feature>
<feature type="transmembrane region" description="Helical" evidence="1">
    <location>
        <begin position="7"/>
        <end position="24"/>
    </location>
</feature>
<dbReference type="RefSeq" id="WP_147920260.1">
    <property type="nucleotide sequence ID" value="NZ_VRTY01000007.1"/>
</dbReference>
<organism evidence="2 3">
    <name type="scientific">Pontibacter qinzhouensis</name>
    <dbReference type="NCBI Taxonomy" id="2603253"/>
    <lineage>
        <taxon>Bacteria</taxon>
        <taxon>Pseudomonadati</taxon>
        <taxon>Bacteroidota</taxon>
        <taxon>Cytophagia</taxon>
        <taxon>Cytophagales</taxon>
        <taxon>Hymenobacteraceae</taxon>
        <taxon>Pontibacter</taxon>
    </lineage>
</organism>
<gene>
    <name evidence="2" type="ORF">FVR03_02860</name>
</gene>
<accession>A0A5C8KCZ1</accession>
<sequence length="388" mass="43763">MTGSHKKVWVVAGLSAVGYLLLAYTRPAPLNGWLLPLYAGIFACYLYLTQHKSSVWFGIGTAMAFRALLLFALPAYPVATQELWWQSLTSSSVYGVRAFWILGEFGSILLLLRLLRKMGLPDKHLLWYALNPVVILSLTLYLHPYNWLIFFLLLSLYLLNYQKHVLAGLAFALTIALAPIHLLLLPLLLKRIKLKCFGLFTIGLSGSGAIIYLLVQQQVVWQHAFIPVAVPFEGEVFNASIFPVLQLLSQMCGPGCSQLPVVVVISTVAVAAVLLAYFKALHSLRRLTGYMATVLTIFLLLSRTVYSWQLVPLLVLTCLSHFRFAIVWTAMVILLYLPGYEKQEALFVVLEYSLVLIWLVVEIYLYRQRRILHNLQPKQSHQKGKTVG</sequence>
<protein>
    <recommendedName>
        <fullName evidence="4">DUF2029 domain-containing protein</fullName>
    </recommendedName>
</protein>
<proteinExistence type="predicted"/>
<evidence type="ECO:0000313" key="3">
    <source>
        <dbReference type="Proteomes" id="UP000321926"/>
    </source>
</evidence>
<name>A0A5C8KCZ1_9BACT</name>
<evidence type="ECO:0000313" key="2">
    <source>
        <dbReference type="EMBL" id="TXK51892.1"/>
    </source>
</evidence>
<comment type="caution">
    <text evidence="2">The sequence shown here is derived from an EMBL/GenBank/DDBJ whole genome shotgun (WGS) entry which is preliminary data.</text>
</comment>
<keyword evidence="1" id="KW-1133">Transmembrane helix</keyword>
<feature type="transmembrane region" description="Helical" evidence="1">
    <location>
        <begin position="96"/>
        <end position="115"/>
    </location>
</feature>
<feature type="transmembrane region" description="Helical" evidence="1">
    <location>
        <begin position="165"/>
        <end position="189"/>
    </location>
</feature>
<feature type="transmembrane region" description="Helical" evidence="1">
    <location>
        <begin position="313"/>
        <end position="339"/>
    </location>
</feature>
<dbReference type="EMBL" id="VRTY01000007">
    <property type="protein sequence ID" value="TXK51892.1"/>
    <property type="molecule type" value="Genomic_DNA"/>
</dbReference>
<feature type="transmembrane region" description="Helical" evidence="1">
    <location>
        <begin position="196"/>
        <end position="215"/>
    </location>
</feature>
<evidence type="ECO:0008006" key="4">
    <source>
        <dbReference type="Google" id="ProtNLM"/>
    </source>
</evidence>
<reference evidence="2 3" key="1">
    <citation type="submission" date="2019-08" db="EMBL/GenBank/DDBJ databases">
        <authorList>
            <person name="Shi S."/>
        </authorList>
    </citation>
    <scope>NUCLEOTIDE SEQUENCE [LARGE SCALE GENOMIC DNA]</scope>
    <source>
        <strain evidence="2 3">GY10130</strain>
    </source>
</reference>
<dbReference type="Proteomes" id="UP000321926">
    <property type="component" value="Unassembled WGS sequence"/>
</dbReference>
<feature type="transmembrane region" description="Helical" evidence="1">
    <location>
        <begin position="345"/>
        <end position="366"/>
    </location>
</feature>
<keyword evidence="1" id="KW-0472">Membrane</keyword>
<feature type="transmembrane region" description="Helical" evidence="1">
    <location>
        <begin position="221"/>
        <end position="247"/>
    </location>
</feature>
<dbReference type="OrthoDB" id="1491846at2"/>
<feature type="transmembrane region" description="Helical" evidence="1">
    <location>
        <begin position="55"/>
        <end position="76"/>
    </location>
</feature>
<feature type="transmembrane region" description="Helical" evidence="1">
    <location>
        <begin position="259"/>
        <end position="278"/>
    </location>
</feature>
<keyword evidence="1" id="KW-0812">Transmembrane</keyword>
<keyword evidence="3" id="KW-1185">Reference proteome</keyword>
<evidence type="ECO:0000256" key="1">
    <source>
        <dbReference type="SAM" id="Phobius"/>
    </source>
</evidence>
<feature type="transmembrane region" description="Helical" evidence="1">
    <location>
        <begin position="284"/>
        <end position="301"/>
    </location>
</feature>
<dbReference type="AlphaFoldDB" id="A0A5C8KCZ1"/>